<name>A0A2J6RLG8_HYAVF</name>
<dbReference type="EMBL" id="KZ613946">
    <property type="protein sequence ID" value="PMD39363.1"/>
    <property type="molecule type" value="Genomic_DNA"/>
</dbReference>
<proteinExistence type="predicted"/>
<gene>
    <name evidence="1" type="ORF">L207DRAFT_633981</name>
</gene>
<keyword evidence="2" id="KW-1185">Reference proteome</keyword>
<dbReference type="Proteomes" id="UP000235786">
    <property type="component" value="Unassembled WGS sequence"/>
</dbReference>
<reference evidence="1 2" key="1">
    <citation type="submission" date="2016-04" db="EMBL/GenBank/DDBJ databases">
        <title>A degradative enzymes factory behind the ericoid mycorrhizal symbiosis.</title>
        <authorList>
            <consortium name="DOE Joint Genome Institute"/>
            <person name="Martino E."/>
            <person name="Morin E."/>
            <person name="Grelet G."/>
            <person name="Kuo A."/>
            <person name="Kohler A."/>
            <person name="Daghino S."/>
            <person name="Barry K."/>
            <person name="Choi C."/>
            <person name="Cichocki N."/>
            <person name="Clum A."/>
            <person name="Copeland A."/>
            <person name="Hainaut M."/>
            <person name="Haridas S."/>
            <person name="Labutti K."/>
            <person name="Lindquist E."/>
            <person name="Lipzen A."/>
            <person name="Khouja H.-R."/>
            <person name="Murat C."/>
            <person name="Ohm R."/>
            <person name="Olson A."/>
            <person name="Spatafora J."/>
            <person name="Veneault-Fourrey C."/>
            <person name="Henrissat B."/>
            <person name="Grigoriev I."/>
            <person name="Martin F."/>
            <person name="Perotto S."/>
        </authorList>
    </citation>
    <scope>NUCLEOTIDE SEQUENCE [LARGE SCALE GENOMIC DNA]</scope>
    <source>
        <strain evidence="1 2">F</strain>
    </source>
</reference>
<dbReference type="OrthoDB" id="3478170at2759"/>
<dbReference type="AlphaFoldDB" id="A0A2J6RLG8"/>
<evidence type="ECO:0000313" key="1">
    <source>
        <dbReference type="EMBL" id="PMD39363.1"/>
    </source>
</evidence>
<sequence length="127" mass="14667">MGLRNKKKEGERLVYDPFREVLSKEVISDEQTDHYQCVQVKGRSKHIEIYLDVGHGPAQTKTLLARVDIGQLGMSQWLQRYMGNLQEIWVKGRAPSTHKIRTWPVMGKSDCGLDTPEQRQYPASFHN</sequence>
<accession>A0A2J6RLG8</accession>
<protein>
    <submittedName>
        <fullName evidence="1">Uncharacterized protein</fullName>
    </submittedName>
</protein>
<evidence type="ECO:0000313" key="2">
    <source>
        <dbReference type="Proteomes" id="UP000235786"/>
    </source>
</evidence>
<organism evidence="1 2">
    <name type="scientific">Hyaloscypha variabilis (strain UAMH 11265 / GT02V1 / F)</name>
    <name type="common">Meliniomyces variabilis</name>
    <dbReference type="NCBI Taxonomy" id="1149755"/>
    <lineage>
        <taxon>Eukaryota</taxon>
        <taxon>Fungi</taxon>
        <taxon>Dikarya</taxon>
        <taxon>Ascomycota</taxon>
        <taxon>Pezizomycotina</taxon>
        <taxon>Leotiomycetes</taxon>
        <taxon>Helotiales</taxon>
        <taxon>Hyaloscyphaceae</taxon>
        <taxon>Hyaloscypha</taxon>
        <taxon>Hyaloscypha variabilis</taxon>
    </lineage>
</organism>